<proteinExistence type="inferred from homology"/>
<name>A0A0H4T197_9CHLR</name>
<dbReference type="GO" id="GO:0022625">
    <property type="term" value="C:cytosolic large ribosomal subunit"/>
    <property type="evidence" value="ECO:0007669"/>
    <property type="project" value="TreeGrafter"/>
</dbReference>
<dbReference type="GO" id="GO:0006412">
    <property type="term" value="P:translation"/>
    <property type="evidence" value="ECO:0007669"/>
    <property type="project" value="UniProtKB-UniRule"/>
</dbReference>
<accession>A0A0H4T197</accession>
<keyword evidence="5 10" id="KW-0694">RNA-binding</keyword>
<dbReference type="GO" id="GO:0019843">
    <property type="term" value="F:rRNA binding"/>
    <property type="evidence" value="ECO:0007669"/>
    <property type="project" value="UniProtKB-UniRule"/>
</dbReference>
<dbReference type="NCBIfam" id="TIGR01044">
    <property type="entry name" value="rplV_bact"/>
    <property type="match status" value="1"/>
</dbReference>
<evidence type="ECO:0000256" key="5">
    <source>
        <dbReference type="ARBA" id="ARBA00022884"/>
    </source>
</evidence>
<evidence type="ECO:0000256" key="1">
    <source>
        <dbReference type="ARBA" id="ARBA00003478"/>
    </source>
</evidence>
<comment type="similarity">
    <text evidence="2 10 11">Belongs to the universal ribosomal protein uL22 family.</text>
</comment>
<protein>
    <recommendedName>
        <fullName evidence="9 10">Large ribosomal subunit protein uL22</fullName>
    </recommendedName>
</protein>
<dbReference type="PANTHER" id="PTHR13501">
    <property type="entry name" value="CHLOROPLAST 50S RIBOSOMAL PROTEIN L22-RELATED"/>
    <property type="match status" value="1"/>
</dbReference>
<dbReference type="InterPro" id="IPR005727">
    <property type="entry name" value="Ribosomal_uL22_bac/chlpt-type"/>
</dbReference>
<evidence type="ECO:0000256" key="13">
    <source>
        <dbReference type="RuleBase" id="RU004008"/>
    </source>
</evidence>
<evidence type="ECO:0000256" key="10">
    <source>
        <dbReference type="HAMAP-Rule" id="MF_01331"/>
    </source>
</evidence>
<evidence type="ECO:0000256" key="4">
    <source>
        <dbReference type="ARBA" id="ARBA00022730"/>
    </source>
</evidence>
<dbReference type="InterPro" id="IPR036394">
    <property type="entry name" value="Ribosomal_uL22_sf"/>
</dbReference>
<keyword evidence="4 10" id="KW-0699">rRNA-binding</keyword>
<dbReference type="PANTHER" id="PTHR13501:SF8">
    <property type="entry name" value="LARGE RIBOSOMAL SUBUNIT PROTEIN UL22M"/>
    <property type="match status" value="1"/>
</dbReference>
<evidence type="ECO:0000256" key="9">
    <source>
        <dbReference type="ARBA" id="ARBA00035207"/>
    </source>
</evidence>
<evidence type="ECO:0000256" key="7">
    <source>
        <dbReference type="ARBA" id="ARBA00023274"/>
    </source>
</evidence>
<dbReference type="InterPro" id="IPR047867">
    <property type="entry name" value="Ribosomal_uL22_bac/org-type"/>
</dbReference>
<dbReference type="CDD" id="cd00336">
    <property type="entry name" value="Ribosomal_L22"/>
    <property type="match status" value="1"/>
</dbReference>
<sequence length="121" mass="13742">MVHAFDVRASTRYLPMAPQKVRLVLDLIRGLHVDQALQVLEFNTKAAAEPLGKLLRSAIANAEQNYGLNRDQLYVAQAYADEGPTRRWRRFGARLRFKPILKRQSHVTMVLRERAGASASK</sequence>
<evidence type="ECO:0000256" key="2">
    <source>
        <dbReference type="ARBA" id="ARBA00009451"/>
    </source>
</evidence>
<comment type="subunit">
    <text evidence="3 10 12">Part of the 50S ribosomal subunit.</text>
</comment>
<comment type="function">
    <text evidence="8">This protein binds specifically to 23S rRNA; its binding is stimulated by other ribosomal proteins, e.g. L4, L17, and L20. It is important during the early stages of 50S assembly. It makes multiple contacts with different domains of the 23S rRNA in the assembled 50S subunit and ribosome.</text>
</comment>
<dbReference type="GO" id="GO:0003735">
    <property type="term" value="F:structural constituent of ribosome"/>
    <property type="evidence" value="ECO:0007669"/>
    <property type="project" value="InterPro"/>
</dbReference>
<dbReference type="EMBL" id="KT006963">
    <property type="protein sequence ID" value="AKQ01361.1"/>
    <property type="molecule type" value="Genomic_DNA"/>
</dbReference>
<gene>
    <name evidence="10 14" type="primary">rplV</name>
</gene>
<evidence type="ECO:0000256" key="8">
    <source>
        <dbReference type="ARBA" id="ARBA00025084"/>
    </source>
</evidence>
<dbReference type="InterPro" id="IPR001063">
    <property type="entry name" value="Ribosomal_uL22"/>
</dbReference>
<organism evidence="14">
    <name type="scientific">uncultured Chloroflexi bacterium Rifle_16ft_4_minimus_17598</name>
    <dbReference type="NCBI Taxonomy" id="1665061"/>
    <lineage>
        <taxon>Bacteria</taxon>
        <taxon>Bacillati</taxon>
        <taxon>Chloroflexota</taxon>
        <taxon>environmental samples</taxon>
    </lineage>
</organism>
<keyword evidence="6 10" id="KW-0689">Ribosomal protein</keyword>
<evidence type="ECO:0000256" key="11">
    <source>
        <dbReference type="RuleBase" id="RU004005"/>
    </source>
</evidence>
<evidence type="ECO:0000256" key="12">
    <source>
        <dbReference type="RuleBase" id="RU004006"/>
    </source>
</evidence>
<evidence type="ECO:0000256" key="3">
    <source>
        <dbReference type="ARBA" id="ARBA00011838"/>
    </source>
</evidence>
<comment type="function">
    <text evidence="1 10">The globular domain of the protein is located near the polypeptide exit tunnel on the outside of the subunit, while an extended beta-hairpin is found that lines the wall of the exit tunnel in the center of the 70S ribosome.</text>
</comment>
<dbReference type="Gene3D" id="3.90.470.10">
    <property type="entry name" value="Ribosomal protein L22/L17"/>
    <property type="match status" value="1"/>
</dbReference>
<evidence type="ECO:0000256" key="6">
    <source>
        <dbReference type="ARBA" id="ARBA00022980"/>
    </source>
</evidence>
<dbReference type="HAMAP" id="MF_01331_B">
    <property type="entry name" value="Ribosomal_uL22_B"/>
    <property type="match status" value="1"/>
</dbReference>
<reference evidence="14" key="1">
    <citation type="journal article" date="2015" name="ISME J.">
        <title>Aquifer environment selects for microbial species cohorts in sediment and groundwater.</title>
        <authorList>
            <person name="Hug L.A."/>
            <person name="Thomas B.C."/>
            <person name="Brown C.T."/>
            <person name="Frischkorn K.R."/>
            <person name="Williams K.H."/>
            <person name="Tringe S.G."/>
            <person name="Banfield J.F."/>
        </authorList>
    </citation>
    <scope>NUCLEOTIDE SEQUENCE</scope>
</reference>
<keyword evidence="7 10" id="KW-0687">Ribonucleoprotein</keyword>
<dbReference type="Pfam" id="PF00237">
    <property type="entry name" value="Ribosomal_L22"/>
    <property type="match status" value="1"/>
</dbReference>
<comment type="function">
    <text evidence="10 13">This protein binds specifically to 23S rRNA; its binding is stimulated by other ribosomal proteins, e.g., L4, L17, and L20. It is important during the early stages of 50S assembly. It makes multiple contacts with different domains of the 23S rRNA in the assembled 50S subunit and ribosome.</text>
</comment>
<dbReference type="AlphaFoldDB" id="A0A0H4T197"/>
<dbReference type="SUPFAM" id="SSF54843">
    <property type="entry name" value="Ribosomal protein L22"/>
    <property type="match status" value="1"/>
</dbReference>
<evidence type="ECO:0000313" key="14">
    <source>
        <dbReference type="EMBL" id="AKQ01361.1"/>
    </source>
</evidence>